<dbReference type="AlphaFoldDB" id="A0A1B3ZI24"/>
<dbReference type="KEGG" id="span:AWL63_23115"/>
<gene>
    <name evidence="1" type="ORF">AWL63_23115</name>
</gene>
<evidence type="ECO:0000313" key="2">
    <source>
        <dbReference type="Proteomes" id="UP000094256"/>
    </source>
</evidence>
<organism evidence="1 2">
    <name type="scientific">Sphingomonas panacis</name>
    <dbReference type="NCBI Taxonomy" id="1560345"/>
    <lineage>
        <taxon>Bacteria</taxon>
        <taxon>Pseudomonadati</taxon>
        <taxon>Pseudomonadota</taxon>
        <taxon>Alphaproteobacteria</taxon>
        <taxon>Sphingomonadales</taxon>
        <taxon>Sphingomonadaceae</taxon>
        <taxon>Sphingomonas</taxon>
    </lineage>
</organism>
<accession>A0A1B3ZI24</accession>
<protein>
    <submittedName>
        <fullName evidence="1">Uncharacterized protein</fullName>
    </submittedName>
</protein>
<keyword evidence="2" id="KW-1185">Reference proteome</keyword>
<geneLocation type="plasmid" evidence="2"/>
<dbReference type="EMBL" id="CP014169">
    <property type="protein sequence ID" value="AOH87077.1"/>
    <property type="molecule type" value="Genomic_DNA"/>
</dbReference>
<evidence type="ECO:0000313" key="1">
    <source>
        <dbReference type="EMBL" id="AOH87077.1"/>
    </source>
</evidence>
<proteinExistence type="predicted"/>
<sequence>MNAVARTAEYSIKGYVYQFLRYLSEILSATDGATITIEGAIEDIDVTTRDLTTAVQCKYHEQVEKFTLGKVYKPILLMLEHFSNHSAPPKVHYRLFCYFPGSSGSQSLTHAELQTVLATNSVPLKAIVARVAPGANLNLFLSRFSIEFGPTCEALQDTVLASLNAKGFSPEDVDAIVYPNAFQRIVDLATRSTSAERTVEPSAFITALHDVRQVTFTRWTRELATRAKIFQRLRKDLKFSLSQNSRGRHFVIDPTMIANFDGEIVRFIKKFSERYSFKYLHANPPLFAITGEYDVGALQARLHDVGLRCANGLVGGTEFRPTELFRKPMRRKSPDELEFRVRLAKRAVVTEIGQKRPDDLFLVNIADDDWDHPDVNVHRFEIERLSDLEYALQLRNDYA</sequence>
<dbReference type="Proteomes" id="UP000094256">
    <property type="component" value="Plasmid unnamed"/>
</dbReference>
<name>A0A1B3ZI24_9SPHN</name>
<keyword evidence="1" id="KW-0614">Plasmid</keyword>
<reference evidence="1 2" key="1">
    <citation type="submission" date="2016-01" db="EMBL/GenBank/DDBJ databases">
        <title>Complete genome and mega plasmid sequence of Sphingomonas panacis DCY99 elicits systemic resistance in rice to Xanthomonas oryzae.</title>
        <authorList>
            <person name="Kim Y.J."/>
            <person name="Yang D.C."/>
            <person name="Sing P."/>
        </authorList>
    </citation>
    <scope>NUCLEOTIDE SEQUENCE [LARGE SCALE GENOMIC DNA]</scope>
    <source>
        <strain evidence="1 2">DCY99</strain>
        <plasmid evidence="2">Plasmid</plasmid>
    </source>
</reference>